<evidence type="ECO:0000313" key="2">
    <source>
        <dbReference type="EMBL" id="EGT41217.1"/>
    </source>
</evidence>
<accession>G0NZI8</accession>
<keyword evidence="1" id="KW-0732">Signal</keyword>
<dbReference type="Proteomes" id="UP000008068">
    <property type="component" value="Unassembled WGS sequence"/>
</dbReference>
<feature type="signal peptide" evidence="1">
    <location>
        <begin position="1"/>
        <end position="15"/>
    </location>
</feature>
<reference evidence="3" key="1">
    <citation type="submission" date="2011-07" db="EMBL/GenBank/DDBJ databases">
        <authorList>
            <consortium name="Caenorhabditis brenneri Sequencing and Analysis Consortium"/>
            <person name="Wilson R.K."/>
        </authorList>
    </citation>
    <scope>NUCLEOTIDE SEQUENCE [LARGE SCALE GENOMIC DNA]</scope>
    <source>
        <strain evidence="3">PB2801</strain>
    </source>
</reference>
<proteinExistence type="predicted"/>
<keyword evidence="3" id="KW-1185">Reference proteome</keyword>
<dbReference type="HOGENOM" id="CLU_2160603_0_0_1"/>
<evidence type="ECO:0000256" key="1">
    <source>
        <dbReference type="SAM" id="SignalP"/>
    </source>
</evidence>
<dbReference type="InParanoid" id="G0NZI8"/>
<evidence type="ECO:0008006" key="4">
    <source>
        <dbReference type="Google" id="ProtNLM"/>
    </source>
</evidence>
<name>G0NZI8_CAEBE</name>
<sequence>MNLLILCLLFAVVFSRVIYPEDVDGSSHLNNHLHQFPRFCTKPCKEWEECVEGFCYAKKCKTDDECGTWAFCWTEWCGSFCSDVQICPPPSICIHGKCGIPFNFNQTQSNRRSFSTGCAAPCGPGTTCMMGNCVRDAG</sequence>
<dbReference type="EMBL" id="GL379990">
    <property type="protein sequence ID" value="EGT41217.1"/>
    <property type="molecule type" value="Genomic_DNA"/>
</dbReference>
<evidence type="ECO:0000313" key="3">
    <source>
        <dbReference type="Proteomes" id="UP000008068"/>
    </source>
</evidence>
<gene>
    <name evidence="2" type="ORF">CAEBREN_13646</name>
</gene>
<feature type="chain" id="PRO_5012316602" description="WAP domain-containing protein" evidence="1">
    <location>
        <begin position="16"/>
        <end position="138"/>
    </location>
</feature>
<protein>
    <recommendedName>
        <fullName evidence="4">WAP domain-containing protein</fullName>
    </recommendedName>
</protein>
<organism evidence="3">
    <name type="scientific">Caenorhabditis brenneri</name>
    <name type="common">Nematode worm</name>
    <dbReference type="NCBI Taxonomy" id="135651"/>
    <lineage>
        <taxon>Eukaryota</taxon>
        <taxon>Metazoa</taxon>
        <taxon>Ecdysozoa</taxon>
        <taxon>Nematoda</taxon>
        <taxon>Chromadorea</taxon>
        <taxon>Rhabditida</taxon>
        <taxon>Rhabditina</taxon>
        <taxon>Rhabditomorpha</taxon>
        <taxon>Rhabditoidea</taxon>
        <taxon>Rhabditidae</taxon>
        <taxon>Peloderinae</taxon>
        <taxon>Caenorhabditis</taxon>
    </lineage>
</organism>
<dbReference type="AlphaFoldDB" id="G0NZI8"/>